<feature type="transmembrane region" description="Helical" evidence="7">
    <location>
        <begin position="105"/>
        <end position="126"/>
    </location>
</feature>
<name>A0A2V5IRS3_9MICC</name>
<dbReference type="Proteomes" id="UP000247980">
    <property type="component" value="Unassembled WGS sequence"/>
</dbReference>
<dbReference type="SUPFAM" id="SSF161098">
    <property type="entry name" value="MetI-like"/>
    <property type="match status" value="1"/>
</dbReference>
<dbReference type="GO" id="GO:0005886">
    <property type="term" value="C:plasma membrane"/>
    <property type="evidence" value="ECO:0007669"/>
    <property type="project" value="UniProtKB-SubCell"/>
</dbReference>
<proteinExistence type="inferred from homology"/>
<dbReference type="AlphaFoldDB" id="A0A2V5IRS3"/>
<gene>
    <name evidence="10" type="ORF">CVS30_04580</name>
</gene>
<dbReference type="Pfam" id="PF00528">
    <property type="entry name" value="BPD_transp_1"/>
    <property type="match status" value="1"/>
</dbReference>
<dbReference type="InterPro" id="IPR035906">
    <property type="entry name" value="MetI-like_sf"/>
</dbReference>
<evidence type="ECO:0000256" key="8">
    <source>
        <dbReference type="SAM" id="MobiDB-lite"/>
    </source>
</evidence>
<dbReference type="InterPro" id="IPR051393">
    <property type="entry name" value="ABC_transporter_permease"/>
</dbReference>
<keyword evidence="5 7" id="KW-1133">Transmembrane helix</keyword>
<feature type="region of interest" description="Disordered" evidence="8">
    <location>
        <begin position="1"/>
        <end position="30"/>
    </location>
</feature>
<comment type="caution">
    <text evidence="10">The sequence shown here is derived from an EMBL/GenBank/DDBJ whole genome shotgun (WGS) entry which is preliminary data.</text>
</comment>
<comment type="subcellular location">
    <subcellularLocation>
        <location evidence="1 7">Cell membrane</location>
        <topology evidence="1 7">Multi-pass membrane protein</topology>
    </subcellularLocation>
</comment>
<dbReference type="OrthoDB" id="9805974at2"/>
<evidence type="ECO:0000256" key="7">
    <source>
        <dbReference type="RuleBase" id="RU363032"/>
    </source>
</evidence>
<evidence type="ECO:0000256" key="5">
    <source>
        <dbReference type="ARBA" id="ARBA00022989"/>
    </source>
</evidence>
<keyword evidence="4 7" id="KW-0812">Transmembrane</keyword>
<dbReference type="GO" id="GO:0055085">
    <property type="term" value="P:transmembrane transport"/>
    <property type="evidence" value="ECO:0007669"/>
    <property type="project" value="InterPro"/>
</dbReference>
<evidence type="ECO:0000256" key="4">
    <source>
        <dbReference type="ARBA" id="ARBA00022692"/>
    </source>
</evidence>
<feature type="transmembrane region" description="Helical" evidence="7">
    <location>
        <begin position="232"/>
        <end position="257"/>
    </location>
</feature>
<feature type="domain" description="ABC transmembrane type-1" evidence="9">
    <location>
        <begin position="101"/>
        <end position="313"/>
    </location>
</feature>
<sequence length="323" mass="35274">MTVTSAPPIQRRTTPPPLEPDQPQRTTVSAVRKKRNRKSYALFALLAFPNMILIAVFAYWPVIGNIFLSLTSWDMVAPTPLFIGLDNYTRLFTDPDFLDVMGRTLVWVSAVVILSLALGLVLAFLFSLRAPGTPAVTAMAFSPHVISGAAVAAIWLFIFDPNFGLSRAAFALFGVDSPSWTTDSAWALPALIIVAIWKGVGFVAIVYLAALQGIPHDIQEAAKLDGATRLQIFRHVIMPLLSPTTFFLTITQIISAFQSFDLIAMMTGGGPAGSTTTLSWFIYEQGFQSFDAGYAAAASVLMFVILLCVTAVQLRYSERKVHY</sequence>
<dbReference type="Gene3D" id="1.10.3720.10">
    <property type="entry name" value="MetI-like"/>
    <property type="match status" value="1"/>
</dbReference>
<feature type="transmembrane region" description="Helical" evidence="7">
    <location>
        <begin position="186"/>
        <end position="211"/>
    </location>
</feature>
<keyword evidence="2 7" id="KW-0813">Transport</keyword>
<feature type="compositionally biased region" description="Polar residues" evidence="8">
    <location>
        <begin position="1"/>
        <end position="13"/>
    </location>
</feature>
<dbReference type="RefSeq" id="WP_110484153.1">
    <property type="nucleotide sequence ID" value="NZ_QJVC01000003.1"/>
</dbReference>
<evidence type="ECO:0000256" key="1">
    <source>
        <dbReference type="ARBA" id="ARBA00004651"/>
    </source>
</evidence>
<keyword evidence="11" id="KW-1185">Reference proteome</keyword>
<dbReference type="EMBL" id="QJVC01000003">
    <property type="protein sequence ID" value="PYI39248.1"/>
    <property type="molecule type" value="Genomic_DNA"/>
</dbReference>
<feature type="transmembrane region" description="Helical" evidence="7">
    <location>
        <begin position="138"/>
        <end position="158"/>
    </location>
</feature>
<feature type="transmembrane region" description="Helical" evidence="7">
    <location>
        <begin position="40"/>
        <end position="60"/>
    </location>
</feature>
<protein>
    <submittedName>
        <fullName evidence="10">Glycerol-3-phosphate ABC transporter permease</fullName>
    </submittedName>
</protein>
<comment type="similarity">
    <text evidence="7">Belongs to the binding-protein-dependent transport system permease family.</text>
</comment>
<evidence type="ECO:0000313" key="10">
    <source>
        <dbReference type="EMBL" id="PYI39248.1"/>
    </source>
</evidence>
<accession>A0A2V5IRS3</accession>
<dbReference type="PANTHER" id="PTHR30193">
    <property type="entry name" value="ABC TRANSPORTER PERMEASE PROTEIN"/>
    <property type="match status" value="1"/>
</dbReference>
<keyword evidence="6 7" id="KW-0472">Membrane</keyword>
<evidence type="ECO:0000256" key="2">
    <source>
        <dbReference type="ARBA" id="ARBA00022448"/>
    </source>
</evidence>
<evidence type="ECO:0000256" key="3">
    <source>
        <dbReference type="ARBA" id="ARBA00022475"/>
    </source>
</evidence>
<reference evidence="10 11" key="1">
    <citation type="submission" date="2018-05" db="EMBL/GenBank/DDBJ databases">
        <title>Genetic diversity of glacier-inhabiting Cryobacterium bacteria in China and description of Cryobacterium mengkeensis sp. nov. and Arthrobacter glacialis sp. nov.</title>
        <authorList>
            <person name="Liu Q."/>
            <person name="Xin Y.-H."/>
        </authorList>
    </citation>
    <scope>NUCLEOTIDE SEQUENCE [LARGE SCALE GENOMIC DNA]</scope>
    <source>
        <strain evidence="10 11">B7</strain>
    </source>
</reference>
<evidence type="ECO:0000259" key="9">
    <source>
        <dbReference type="PROSITE" id="PS50928"/>
    </source>
</evidence>
<keyword evidence="3" id="KW-1003">Cell membrane</keyword>
<feature type="transmembrane region" description="Helical" evidence="7">
    <location>
        <begin position="292"/>
        <end position="314"/>
    </location>
</feature>
<organism evidence="10 11">
    <name type="scientific">Arthrobacter psychrolactophilus</name>
    <dbReference type="NCBI Taxonomy" id="92442"/>
    <lineage>
        <taxon>Bacteria</taxon>
        <taxon>Bacillati</taxon>
        <taxon>Actinomycetota</taxon>
        <taxon>Actinomycetes</taxon>
        <taxon>Micrococcales</taxon>
        <taxon>Micrococcaceae</taxon>
        <taxon>Arthrobacter</taxon>
    </lineage>
</organism>
<evidence type="ECO:0000313" key="11">
    <source>
        <dbReference type="Proteomes" id="UP000247980"/>
    </source>
</evidence>
<evidence type="ECO:0000256" key="6">
    <source>
        <dbReference type="ARBA" id="ARBA00023136"/>
    </source>
</evidence>
<dbReference type="CDD" id="cd06261">
    <property type="entry name" value="TM_PBP2"/>
    <property type="match status" value="1"/>
</dbReference>
<dbReference type="PROSITE" id="PS50928">
    <property type="entry name" value="ABC_TM1"/>
    <property type="match status" value="1"/>
</dbReference>
<dbReference type="InterPro" id="IPR000515">
    <property type="entry name" value="MetI-like"/>
</dbReference>
<dbReference type="PANTHER" id="PTHR30193:SF37">
    <property type="entry name" value="INNER MEMBRANE ABC TRANSPORTER PERMEASE PROTEIN YCJO"/>
    <property type="match status" value="1"/>
</dbReference>